<reference evidence="3" key="1">
    <citation type="journal article" date="2014" name="Sci. Data">
        <title>Genomes of diverse isolates of the marine cyanobacterium Prochlorococcus.</title>
        <authorList>
            <person name="Biller S."/>
            <person name="Berube P."/>
            <person name="Thompson J."/>
            <person name="Kelly L."/>
            <person name="Roggensack S."/>
            <person name="Awad L."/>
            <person name="Roache-Johnson K."/>
            <person name="Ding H."/>
            <person name="Giovannoni S.J."/>
            <person name="Moore L.R."/>
            <person name="Chisholm S.W."/>
        </authorList>
    </citation>
    <scope>NUCLEOTIDE SEQUENCE [LARGE SCALE GENOMIC DNA]</scope>
</reference>
<accession>A0A0A1ZWZ3</accession>
<dbReference type="EC" id="5.3.1.-" evidence="2"/>
<dbReference type="Proteomes" id="UP000030491">
    <property type="component" value="Unassembled WGS sequence"/>
</dbReference>
<dbReference type="InterPro" id="IPR046348">
    <property type="entry name" value="SIS_dom_sf"/>
</dbReference>
<evidence type="ECO:0000259" key="1">
    <source>
        <dbReference type="PROSITE" id="PS51464"/>
    </source>
</evidence>
<dbReference type="Pfam" id="PF13580">
    <property type="entry name" value="SIS_2"/>
    <property type="match status" value="1"/>
</dbReference>
<dbReference type="OrthoDB" id="7847955at2"/>
<dbReference type="GO" id="GO:0097367">
    <property type="term" value="F:carbohydrate derivative binding"/>
    <property type="evidence" value="ECO:0007669"/>
    <property type="project" value="InterPro"/>
</dbReference>
<feature type="domain" description="SIS" evidence="1">
    <location>
        <begin position="37"/>
        <end position="189"/>
    </location>
</feature>
<dbReference type="AlphaFoldDB" id="A0A0A1ZWZ3"/>
<dbReference type="Gene3D" id="3.40.50.10490">
    <property type="entry name" value="Glucose-6-phosphate isomerase like protein, domain 1"/>
    <property type="match status" value="1"/>
</dbReference>
<keyword evidence="2" id="KW-0413">Isomerase</keyword>
<proteinExistence type="predicted"/>
<comment type="caution">
    <text evidence="2">The sequence shown here is derived from an EMBL/GenBank/DDBJ whole genome shotgun (WGS) entry which is preliminary data.</text>
</comment>
<dbReference type="PANTHER" id="PTHR30390">
    <property type="entry name" value="SEDOHEPTULOSE 7-PHOSPHATE ISOMERASE / DNAA INITIATOR-ASSOCIATING FACTOR FOR REPLICATION INITIATION"/>
    <property type="match status" value="1"/>
</dbReference>
<dbReference type="GO" id="GO:0016853">
    <property type="term" value="F:isomerase activity"/>
    <property type="evidence" value="ECO:0007669"/>
    <property type="project" value="UniProtKB-KW"/>
</dbReference>
<dbReference type="PROSITE" id="PS51464">
    <property type="entry name" value="SIS"/>
    <property type="match status" value="1"/>
</dbReference>
<organism evidence="2 3">
    <name type="scientific">Prochlorococcus marinus str. MIT 9116</name>
    <dbReference type="NCBI Taxonomy" id="167544"/>
    <lineage>
        <taxon>Bacteria</taxon>
        <taxon>Bacillati</taxon>
        <taxon>Cyanobacteriota</taxon>
        <taxon>Cyanophyceae</taxon>
        <taxon>Synechococcales</taxon>
        <taxon>Prochlorococcaceae</taxon>
        <taxon>Prochlorococcus</taxon>
    </lineage>
</organism>
<dbReference type="CDD" id="cd05006">
    <property type="entry name" value="SIS_GmhA"/>
    <property type="match status" value="1"/>
</dbReference>
<evidence type="ECO:0000313" key="2">
    <source>
        <dbReference type="EMBL" id="KGF93066.1"/>
    </source>
</evidence>
<protein>
    <submittedName>
        <fullName evidence="2">Phosphoheptose isomerase 1</fullName>
        <ecNumber evidence="2">5.3.1.-</ecNumber>
    </submittedName>
</protein>
<name>A0A0A1ZWZ3_PROMR</name>
<dbReference type="GO" id="GO:1901135">
    <property type="term" value="P:carbohydrate derivative metabolic process"/>
    <property type="evidence" value="ECO:0007669"/>
    <property type="project" value="InterPro"/>
</dbReference>
<dbReference type="RefSeq" id="WP_032513003.1">
    <property type="nucleotide sequence ID" value="NZ_JNAJ01000004.1"/>
</dbReference>
<dbReference type="SUPFAM" id="SSF53697">
    <property type="entry name" value="SIS domain"/>
    <property type="match status" value="1"/>
</dbReference>
<dbReference type="InterPro" id="IPR050099">
    <property type="entry name" value="SIS_GmhA/DiaA_subfam"/>
</dbReference>
<dbReference type="EMBL" id="JNAJ01000004">
    <property type="protein sequence ID" value="KGF93066.1"/>
    <property type="molecule type" value="Genomic_DNA"/>
</dbReference>
<sequence>MKKSENFNYLERLKNTIGIISSSNDFYEIIDELSEDIISSNSDNKIVVIYGNGGSAADAQHFSAELIGTYLRKDRKPYKSIALTTDTSFTTAWSNDFEFSSIFSRQIEALYPAVGLSIGLSTSGKSENVLNALKLSNSLDIKTVLISGERCPEHDFVKKIFRIPSVETSIIQTVTQIMYHSICNTLEKV</sequence>
<evidence type="ECO:0000313" key="3">
    <source>
        <dbReference type="Proteomes" id="UP000030491"/>
    </source>
</evidence>
<dbReference type="InterPro" id="IPR001347">
    <property type="entry name" value="SIS_dom"/>
</dbReference>
<gene>
    <name evidence="2" type="ORF">EU93_0241</name>
</gene>
<dbReference type="InterPro" id="IPR035461">
    <property type="entry name" value="GmhA/DiaA"/>
</dbReference>